<keyword evidence="4" id="KW-0648">Protein biosynthesis</keyword>
<dbReference type="Gene3D" id="3.30.70.1660">
    <property type="match status" value="1"/>
</dbReference>
<dbReference type="PANTHER" id="PTHR43804:SF7">
    <property type="entry name" value="LD18447P"/>
    <property type="match status" value="1"/>
</dbReference>
<keyword evidence="3" id="KW-0488">Methylation</keyword>
<dbReference type="GO" id="GO:0005737">
    <property type="term" value="C:cytoplasm"/>
    <property type="evidence" value="ECO:0007669"/>
    <property type="project" value="UniProtKB-ARBA"/>
</dbReference>
<evidence type="ECO:0000259" key="6">
    <source>
        <dbReference type="PROSITE" id="PS00745"/>
    </source>
</evidence>
<sequence>MANRLTKAENELADVRELVLADDPDMAAEARAEQERLEAEIERLERELQPLLIPRDPLDDRPAIVEIRAGTGGDEAALFAADLHRMYTRYIERRGGWRIETISHSDGALGGIREVIFKVTGDGAFGALRRESGVHRVQRVPATENAGRIHTSAATVATLPEAEEVDVRIEDKDLRIDVFRSSGPGGQSVNTTDSAVRITHIPSGIVVSQQDQKSQLQNKLKAMEVLRARLLDKMLS</sequence>
<dbReference type="Gene3D" id="6.10.140.1950">
    <property type="match status" value="1"/>
</dbReference>
<accession>A0A6J4M2T2</accession>
<dbReference type="Pfam" id="PF00472">
    <property type="entry name" value="RF-1"/>
    <property type="match status" value="1"/>
</dbReference>
<dbReference type="InterPro" id="IPR045853">
    <property type="entry name" value="Pep_chain_release_fac_I_sf"/>
</dbReference>
<dbReference type="GO" id="GO:0003747">
    <property type="term" value="F:translation release factor activity"/>
    <property type="evidence" value="ECO:0007669"/>
    <property type="project" value="InterPro"/>
</dbReference>
<dbReference type="Pfam" id="PF03462">
    <property type="entry name" value="PCRF"/>
    <property type="match status" value="1"/>
</dbReference>
<dbReference type="PANTHER" id="PTHR43804">
    <property type="entry name" value="LD18447P"/>
    <property type="match status" value="1"/>
</dbReference>
<keyword evidence="5" id="KW-0175">Coiled coil</keyword>
<evidence type="ECO:0000256" key="3">
    <source>
        <dbReference type="ARBA" id="ARBA00022481"/>
    </source>
</evidence>
<dbReference type="FunFam" id="3.30.160.20:FF:000004">
    <property type="entry name" value="Peptide chain release factor 1"/>
    <property type="match status" value="1"/>
</dbReference>
<dbReference type="EMBL" id="CADCTX010000772">
    <property type="protein sequence ID" value="CAA9348603.1"/>
    <property type="molecule type" value="Genomic_DNA"/>
</dbReference>
<dbReference type="SUPFAM" id="SSF75620">
    <property type="entry name" value="Release factor"/>
    <property type="match status" value="1"/>
</dbReference>
<proteinExistence type="inferred from homology"/>
<dbReference type="PROSITE" id="PS00745">
    <property type="entry name" value="RF_PROK_I"/>
    <property type="match status" value="1"/>
</dbReference>
<comment type="similarity">
    <text evidence="2">Belongs to the prokaryotic/mitochondrial release factor family.</text>
</comment>
<feature type="coiled-coil region" evidence="5">
    <location>
        <begin position="206"/>
        <end position="233"/>
    </location>
</feature>
<dbReference type="InterPro" id="IPR000352">
    <property type="entry name" value="Pep_chain_release_fac_I"/>
</dbReference>
<dbReference type="InterPro" id="IPR005139">
    <property type="entry name" value="PCRF"/>
</dbReference>
<organism evidence="7">
    <name type="scientific">uncultured Gemmatimonadaceae bacterium</name>
    <dbReference type="NCBI Taxonomy" id="246130"/>
    <lineage>
        <taxon>Bacteria</taxon>
        <taxon>Pseudomonadati</taxon>
        <taxon>Gemmatimonadota</taxon>
        <taxon>Gemmatimonadia</taxon>
        <taxon>Gemmatimonadales</taxon>
        <taxon>Gemmatimonadaceae</taxon>
        <taxon>environmental samples</taxon>
    </lineage>
</organism>
<dbReference type="FunFam" id="3.30.70.1660:FF:000002">
    <property type="entry name" value="Peptide chain release factor 1"/>
    <property type="match status" value="1"/>
</dbReference>
<evidence type="ECO:0000313" key="7">
    <source>
        <dbReference type="EMBL" id="CAA9348603.1"/>
    </source>
</evidence>
<dbReference type="AlphaFoldDB" id="A0A6J4M2T2"/>
<evidence type="ECO:0000256" key="2">
    <source>
        <dbReference type="ARBA" id="ARBA00010835"/>
    </source>
</evidence>
<gene>
    <name evidence="7" type="ORF">AVDCRST_MAG40-2778</name>
</gene>
<feature type="domain" description="Prokaryotic-type class I peptide chain release factors" evidence="6">
    <location>
        <begin position="180"/>
        <end position="196"/>
    </location>
</feature>
<evidence type="ECO:0000256" key="1">
    <source>
        <dbReference type="ARBA" id="ARBA00002986"/>
    </source>
</evidence>
<dbReference type="Gene3D" id="3.30.160.20">
    <property type="match status" value="1"/>
</dbReference>
<dbReference type="InterPro" id="IPR050057">
    <property type="entry name" value="Prokaryotic/Mito_RF"/>
</dbReference>
<comment type="function">
    <text evidence="1">Peptide chain release factor 1 directs the termination of translation in response to the peptide chain termination codons UAG and UAA.</text>
</comment>
<reference evidence="7" key="1">
    <citation type="submission" date="2020-02" db="EMBL/GenBank/DDBJ databases">
        <authorList>
            <person name="Meier V. D."/>
        </authorList>
    </citation>
    <scope>NUCLEOTIDE SEQUENCE</scope>
    <source>
        <strain evidence="7">AVDCRST_MAG40</strain>
    </source>
</reference>
<evidence type="ECO:0000256" key="5">
    <source>
        <dbReference type="SAM" id="Coils"/>
    </source>
</evidence>
<protein>
    <submittedName>
        <fullName evidence="7">Peptide chain release factor 1</fullName>
    </submittedName>
</protein>
<feature type="non-terminal residue" evidence="7">
    <location>
        <position position="236"/>
    </location>
</feature>
<dbReference type="SMART" id="SM00937">
    <property type="entry name" value="PCRF"/>
    <property type="match status" value="1"/>
</dbReference>
<evidence type="ECO:0000256" key="4">
    <source>
        <dbReference type="ARBA" id="ARBA00022917"/>
    </source>
</evidence>
<name>A0A6J4M2T2_9BACT</name>